<dbReference type="OrthoDB" id="5429770at2759"/>
<dbReference type="GO" id="GO:0003677">
    <property type="term" value="F:DNA binding"/>
    <property type="evidence" value="ECO:0007669"/>
    <property type="project" value="InterPro"/>
</dbReference>
<dbReference type="AlphaFoldDB" id="A0A1E3BDZ7"/>
<evidence type="ECO:0000259" key="3">
    <source>
        <dbReference type="Pfam" id="PF01498"/>
    </source>
</evidence>
<name>A0A1E3BDZ7_ASPCR</name>
<dbReference type="Proteomes" id="UP000094569">
    <property type="component" value="Unassembled WGS sequence"/>
</dbReference>
<evidence type="ECO:0000256" key="2">
    <source>
        <dbReference type="SAM" id="Phobius"/>
    </source>
</evidence>
<dbReference type="Pfam" id="PF01498">
    <property type="entry name" value="HTH_Tnp_Tc3_2"/>
    <property type="match status" value="1"/>
</dbReference>
<protein>
    <recommendedName>
        <fullName evidence="7">Tc1-like transposase DDE domain-containing protein</fullName>
    </recommendedName>
</protein>
<dbReference type="EMBL" id="JXNT01000005">
    <property type="protein sequence ID" value="ODM18616.1"/>
    <property type="molecule type" value="Genomic_DNA"/>
</dbReference>
<dbReference type="PANTHER" id="PTHR38791">
    <property type="entry name" value="ZN(II)2CYS6 TRANSCRIPTION FACTOR (EUROFUNG)-RELATED-RELATED"/>
    <property type="match status" value="1"/>
</dbReference>
<dbReference type="GO" id="GO:0015074">
    <property type="term" value="P:DNA integration"/>
    <property type="evidence" value="ECO:0007669"/>
    <property type="project" value="InterPro"/>
</dbReference>
<dbReference type="InterPro" id="IPR002492">
    <property type="entry name" value="Transposase_Tc1-like"/>
</dbReference>
<dbReference type="InterPro" id="IPR038717">
    <property type="entry name" value="Tc1-like_DDE_dom"/>
</dbReference>
<dbReference type="Pfam" id="PF13358">
    <property type="entry name" value="DDE_3"/>
    <property type="match status" value="1"/>
</dbReference>
<evidence type="ECO:0000256" key="1">
    <source>
        <dbReference type="SAM" id="MobiDB-lite"/>
    </source>
</evidence>
<accession>A0A1E3BDZ7</accession>
<keyword evidence="2" id="KW-1133">Transmembrane helix</keyword>
<dbReference type="STRING" id="573508.A0A1E3BDZ7"/>
<reference evidence="5 6" key="1">
    <citation type="journal article" date="2016" name="BMC Genomics">
        <title>Comparative genomic and transcriptomic analyses of the Fuzhuan brick tea-fermentation fungus Aspergillus cristatus.</title>
        <authorList>
            <person name="Ge Y."/>
            <person name="Wang Y."/>
            <person name="Liu Y."/>
            <person name="Tan Y."/>
            <person name="Ren X."/>
            <person name="Zhang X."/>
            <person name="Hyde K.D."/>
            <person name="Liu Y."/>
            <person name="Liu Z."/>
        </authorList>
    </citation>
    <scope>NUCLEOTIDE SEQUENCE [LARGE SCALE GENOMIC DNA]</scope>
    <source>
        <strain evidence="5 6">GZAAS20.1005</strain>
    </source>
</reference>
<keyword evidence="2" id="KW-0812">Transmembrane</keyword>
<keyword evidence="2" id="KW-0472">Membrane</keyword>
<feature type="domain" description="Tc1-like transposase DDE" evidence="4">
    <location>
        <begin position="238"/>
        <end position="302"/>
    </location>
</feature>
<dbReference type="SUPFAM" id="SSF46689">
    <property type="entry name" value="Homeodomain-like"/>
    <property type="match status" value="1"/>
</dbReference>
<feature type="compositionally biased region" description="Polar residues" evidence="1">
    <location>
        <begin position="400"/>
        <end position="411"/>
    </location>
</feature>
<evidence type="ECO:0000259" key="4">
    <source>
        <dbReference type="Pfam" id="PF13358"/>
    </source>
</evidence>
<evidence type="ECO:0008006" key="7">
    <source>
        <dbReference type="Google" id="ProtNLM"/>
    </source>
</evidence>
<gene>
    <name evidence="5" type="ORF">SI65_05233</name>
</gene>
<organism evidence="5 6">
    <name type="scientific">Aspergillus cristatus</name>
    <name type="common">Chinese Fuzhuan brick tea-fermentation fungus</name>
    <name type="synonym">Eurotium cristatum</name>
    <dbReference type="NCBI Taxonomy" id="573508"/>
    <lineage>
        <taxon>Eukaryota</taxon>
        <taxon>Fungi</taxon>
        <taxon>Dikarya</taxon>
        <taxon>Ascomycota</taxon>
        <taxon>Pezizomycotina</taxon>
        <taxon>Eurotiomycetes</taxon>
        <taxon>Eurotiomycetidae</taxon>
        <taxon>Eurotiales</taxon>
        <taxon>Aspergillaceae</taxon>
        <taxon>Aspergillus</taxon>
        <taxon>Aspergillus subgen. Aspergillus</taxon>
    </lineage>
</organism>
<keyword evidence="6" id="KW-1185">Reference proteome</keyword>
<evidence type="ECO:0000313" key="5">
    <source>
        <dbReference type="EMBL" id="ODM18616.1"/>
    </source>
</evidence>
<comment type="caution">
    <text evidence="5">The sequence shown here is derived from an EMBL/GenBank/DDBJ whole genome shotgun (WGS) entry which is preliminary data.</text>
</comment>
<dbReference type="InterPro" id="IPR009057">
    <property type="entry name" value="Homeodomain-like_sf"/>
</dbReference>
<dbReference type="Gene3D" id="3.30.420.10">
    <property type="entry name" value="Ribonuclease H-like superfamily/Ribonuclease H"/>
    <property type="match status" value="1"/>
</dbReference>
<dbReference type="VEuPathDB" id="FungiDB:SI65_05233"/>
<feature type="domain" description="Transposase Tc1-like" evidence="3">
    <location>
        <begin position="81"/>
        <end position="144"/>
    </location>
</feature>
<dbReference type="InterPro" id="IPR036397">
    <property type="entry name" value="RNaseH_sf"/>
</dbReference>
<feature type="region of interest" description="Disordered" evidence="1">
    <location>
        <begin position="382"/>
        <end position="411"/>
    </location>
</feature>
<proteinExistence type="predicted"/>
<dbReference type="InterPro" id="IPR053175">
    <property type="entry name" value="DHMBA_Reg_Transcription_Factor"/>
</dbReference>
<sequence length="857" mass="98593">MPRTPLRSTSSNRTSIKELEPFQRGIIVGRFLAGQKKADIQREMNLPYTIIQTTIATYQSSTTGTSSPRIGRPEILSDADKRYILLQIKRDPFIKTEDICKLLEMPISTRTIARMLKESGYGHWRAQKRPQLTEEIAKLRYEWAYVRKDWTHEQWSKVIWSDECSVELGKGKKNQWVWRLNHFNEKWKKKHIIPYTKGKGISIMIWAAIWGGSHTEIYQMSRDEESARRGYSSQSYLKLIEDYLPAIWESGMEFMQDNAPIHTANIIKNWFDEHGIPLIDWPPYSPDLNPIEHAWAKLKERIYILYPDLESFNGTKEQLKEQFYMAMEDAWESLGQEYFDGLCDQNPRGCRQCARARRPCPGYRDYVDLLFKDQGHWVRKKVGAHSQRQPPPEEKLCSPATANDETTSLTPTDRVHSQYSTLVLAAPPQDSVSTVPHFISSLTPSIVPDLRDLGIAVFFQQHTQFRPLQEYSDLNPMFLDFAGIIFRSSNNQMISACIKAVGLASLANIRSEKQILTQARKEYVESLRLVNNALRVPSEAVQDSTLLGVMLLSFFEQITCVDGHFLHIWTQHFTYKVGLQMFQHICQNLTTNCIQTGFPVPQHIIELRKQYAQYIDTESPIWHIGDTMIKLTLLRSRVANKSNNNNDMDQILQDALDLDLEFKTITTRLSAEMPYHTCVDPSEPQFHKGTYHIYPTVWTLYAWNNLRSGRCLLHQLIRSQMLKGFSAIPPRFLSPGYTSIFQESLETLLQMINDILCSAAQLIGWIPTPNLTPEKDPITAGARLLIWPFYVVIHICTSMGLFATILGIEKYMMNVLAEVGRQTGILAATLLSSLLADRNLLQFLPKLKQKGFRMVEG</sequence>
<evidence type="ECO:0000313" key="6">
    <source>
        <dbReference type="Proteomes" id="UP000094569"/>
    </source>
</evidence>
<dbReference type="GO" id="GO:0006313">
    <property type="term" value="P:DNA transposition"/>
    <property type="evidence" value="ECO:0007669"/>
    <property type="project" value="InterPro"/>
</dbReference>
<feature type="transmembrane region" description="Helical" evidence="2">
    <location>
        <begin position="785"/>
        <end position="808"/>
    </location>
</feature>